<proteinExistence type="inferred from homology"/>
<evidence type="ECO:0000256" key="5">
    <source>
        <dbReference type="ARBA" id="ARBA00022759"/>
    </source>
</evidence>
<comment type="cofactor">
    <cofactor evidence="1 9">
        <name>Mg(2+)</name>
        <dbReference type="ChEBI" id="CHEBI:18420"/>
    </cofactor>
</comment>
<dbReference type="EC" id="3.1.-.-" evidence="9"/>
<feature type="binding site" evidence="9">
    <location>
        <position position="8"/>
    </location>
    <ligand>
        <name>Mg(2+)</name>
        <dbReference type="ChEBI" id="CHEBI:18420"/>
        <note>catalytic</note>
    </ligand>
</feature>
<dbReference type="HAMAP" id="MF_01471">
    <property type="entry name" value="Cas2"/>
    <property type="match status" value="1"/>
</dbReference>
<dbReference type="GO" id="GO:0016787">
    <property type="term" value="F:hydrolase activity"/>
    <property type="evidence" value="ECO:0007669"/>
    <property type="project" value="UniProtKB-KW"/>
</dbReference>
<keyword evidence="5 9" id="KW-0255">Endonuclease</keyword>
<evidence type="ECO:0000256" key="2">
    <source>
        <dbReference type="ARBA" id="ARBA00009959"/>
    </source>
</evidence>
<keyword evidence="11" id="KW-1185">Reference proteome</keyword>
<evidence type="ECO:0000256" key="6">
    <source>
        <dbReference type="ARBA" id="ARBA00022801"/>
    </source>
</evidence>
<evidence type="ECO:0000256" key="1">
    <source>
        <dbReference type="ARBA" id="ARBA00001946"/>
    </source>
</evidence>
<keyword evidence="7 9" id="KW-0460">Magnesium</keyword>
<evidence type="ECO:0000256" key="3">
    <source>
        <dbReference type="ARBA" id="ARBA00022722"/>
    </source>
</evidence>
<dbReference type="InterPro" id="IPR021127">
    <property type="entry name" value="CRISPR_associated_Cas2"/>
</dbReference>
<dbReference type="GO" id="GO:0004521">
    <property type="term" value="F:RNA endonuclease activity"/>
    <property type="evidence" value="ECO:0007669"/>
    <property type="project" value="InterPro"/>
</dbReference>
<evidence type="ECO:0000256" key="7">
    <source>
        <dbReference type="ARBA" id="ARBA00022842"/>
    </source>
</evidence>
<keyword evidence="4 9" id="KW-0479">Metal-binding</keyword>
<dbReference type="OrthoDB" id="9791737at2"/>
<protein>
    <recommendedName>
        <fullName evidence="9">CRISPR-associated endoribonuclease Cas2</fullName>
        <ecNumber evidence="9">3.1.-.-</ecNumber>
    </recommendedName>
</protein>
<accession>A0A1M4Z1Q1</accession>
<dbReference type="Pfam" id="PF09827">
    <property type="entry name" value="CRISPR_Cas2"/>
    <property type="match status" value="1"/>
</dbReference>
<dbReference type="InterPro" id="IPR019199">
    <property type="entry name" value="Virulence_VapD/CRISPR_Cas2"/>
</dbReference>
<comment type="subunit">
    <text evidence="9">Homodimer, forms a heterotetramer with a Cas1 homodimer.</text>
</comment>
<gene>
    <name evidence="9" type="primary">cas2</name>
    <name evidence="10" type="ORF">SAMN02746064_01909</name>
</gene>
<dbReference type="GO" id="GO:0043571">
    <property type="term" value="P:maintenance of CRISPR repeat elements"/>
    <property type="evidence" value="ECO:0007669"/>
    <property type="project" value="UniProtKB-UniRule"/>
</dbReference>
<comment type="similarity">
    <text evidence="2 9">Belongs to the CRISPR-associated endoribonuclease Cas2 protein family.</text>
</comment>
<dbReference type="STRING" id="1120975.SAMN02746064_01909"/>
<name>A0A1M4Z1Q1_9FIRM</name>
<dbReference type="AlphaFoldDB" id="A0A1M4Z1Q1"/>
<reference evidence="10 11" key="1">
    <citation type="submission" date="2016-11" db="EMBL/GenBank/DDBJ databases">
        <authorList>
            <person name="Jaros S."/>
            <person name="Januszkiewicz K."/>
            <person name="Wedrychowicz H."/>
        </authorList>
    </citation>
    <scope>NUCLEOTIDE SEQUENCE [LARGE SCALE GENOMIC DNA]</scope>
    <source>
        <strain evidence="10 11">DSM 14828</strain>
    </source>
</reference>
<sequence length="101" mass="11710">MRVMVMFDLPVLTSAQRKEYRQFRKHLIQSGFVMIQESIYCKLVQNANAADSIVNKVKKNKPSEGIVQLIRITEKQFAKMEYVVGKNNSDVLDSDERLVIF</sequence>
<dbReference type="Proteomes" id="UP000184251">
    <property type="component" value="Unassembled WGS sequence"/>
</dbReference>
<dbReference type="NCBIfam" id="TIGR01573">
    <property type="entry name" value="cas2"/>
    <property type="match status" value="1"/>
</dbReference>
<evidence type="ECO:0000256" key="9">
    <source>
        <dbReference type="HAMAP-Rule" id="MF_01471"/>
    </source>
</evidence>
<dbReference type="EMBL" id="FQTU01000015">
    <property type="protein sequence ID" value="SHF11727.1"/>
    <property type="molecule type" value="Genomic_DNA"/>
</dbReference>
<dbReference type="GO" id="GO:0046872">
    <property type="term" value="F:metal ion binding"/>
    <property type="evidence" value="ECO:0007669"/>
    <property type="project" value="UniProtKB-UniRule"/>
</dbReference>
<evidence type="ECO:0000256" key="4">
    <source>
        <dbReference type="ARBA" id="ARBA00022723"/>
    </source>
</evidence>
<evidence type="ECO:0000313" key="10">
    <source>
        <dbReference type="EMBL" id="SHF11727.1"/>
    </source>
</evidence>
<keyword evidence="3 9" id="KW-0540">Nuclease</keyword>
<comment type="function">
    <text evidence="9">CRISPR (clustered regularly interspaced short palindromic repeat), is an adaptive immune system that provides protection against mobile genetic elements (viruses, transposable elements and conjugative plasmids). CRISPR clusters contain sequences complementary to antecedent mobile elements and target invading nucleic acids. CRISPR clusters are transcribed and processed into CRISPR RNA (crRNA). Functions as a ssRNA-specific endoribonuclease. Involved in the integration of spacer DNA into the CRISPR cassette.</text>
</comment>
<dbReference type="SUPFAM" id="SSF143430">
    <property type="entry name" value="TTP0101/SSO1404-like"/>
    <property type="match status" value="1"/>
</dbReference>
<evidence type="ECO:0000313" key="11">
    <source>
        <dbReference type="Proteomes" id="UP000184251"/>
    </source>
</evidence>
<dbReference type="RefSeq" id="WP_073271411.1">
    <property type="nucleotide sequence ID" value="NZ_FQTU01000015.1"/>
</dbReference>
<evidence type="ECO:0000256" key="8">
    <source>
        <dbReference type="ARBA" id="ARBA00023118"/>
    </source>
</evidence>
<keyword evidence="6 9" id="KW-0378">Hydrolase</keyword>
<organism evidence="10 11">
    <name type="scientific">Alkalibacter saccharofermentans DSM 14828</name>
    <dbReference type="NCBI Taxonomy" id="1120975"/>
    <lineage>
        <taxon>Bacteria</taxon>
        <taxon>Bacillati</taxon>
        <taxon>Bacillota</taxon>
        <taxon>Clostridia</taxon>
        <taxon>Eubacteriales</taxon>
        <taxon>Eubacteriaceae</taxon>
        <taxon>Alkalibacter</taxon>
    </lineage>
</organism>
<dbReference type="GO" id="GO:0051607">
    <property type="term" value="P:defense response to virus"/>
    <property type="evidence" value="ECO:0007669"/>
    <property type="project" value="UniProtKB-UniRule"/>
</dbReference>
<keyword evidence="8 9" id="KW-0051">Antiviral defense</keyword>